<evidence type="ECO:0000256" key="4">
    <source>
        <dbReference type="ARBA" id="ARBA00022741"/>
    </source>
</evidence>
<dbReference type="Gene3D" id="3.90.1200.10">
    <property type="match status" value="1"/>
</dbReference>
<dbReference type="InterPro" id="IPR002575">
    <property type="entry name" value="Aminoglycoside_PTrfase"/>
</dbReference>
<dbReference type="NCBIfam" id="TIGR01767">
    <property type="entry name" value="MTRK"/>
    <property type="match status" value="1"/>
</dbReference>
<comment type="pathway">
    <text evidence="7">Amino-acid biosynthesis; L-methionine biosynthesis via salvage pathway; S-methyl-5-thio-alpha-D-ribose 1-phosphate from S-methyl-5'-thioadenosine (hydrolase route): step 2/2.</text>
</comment>
<gene>
    <name evidence="7" type="primary">mtnK</name>
    <name evidence="9" type="ORF">E5161_14075</name>
</gene>
<keyword evidence="4 7" id="KW-0547">Nucleotide-binding</keyword>
<feature type="binding site" evidence="7">
    <location>
        <begin position="246"/>
        <end position="248"/>
    </location>
    <ligand>
        <name>ATP</name>
        <dbReference type="ChEBI" id="CHEBI:30616"/>
    </ligand>
</feature>
<evidence type="ECO:0000256" key="1">
    <source>
        <dbReference type="ARBA" id="ARBA00010165"/>
    </source>
</evidence>
<dbReference type="Gene3D" id="3.30.200.20">
    <property type="entry name" value="Phosphorylase Kinase, domain 1"/>
    <property type="match status" value="1"/>
</dbReference>
<comment type="subunit">
    <text evidence="2 7">Homodimer.</text>
</comment>
<dbReference type="Pfam" id="PF01636">
    <property type="entry name" value="APH"/>
    <property type="match status" value="1"/>
</dbReference>
<evidence type="ECO:0000256" key="6">
    <source>
        <dbReference type="ARBA" id="ARBA00022840"/>
    </source>
</evidence>
<dbReference type="EC" id="2.7.1.100" evidence="7"/>
<evidence type="ECO:0000256" key="3">
    <source>
        <dbReference type="ARBA" id="ARBA00022679"/>
    </source>
</evidence>
<feature type="binding site" evidence="7">
    <location>
        <position position="345"/>
    </location>
    <ligand>
        <name>substrate</name>
    </ligand>
</feature>
<keyword evidence="5 7" id="KW-0418">Kinase</keyword>
<dbReference type="HAMAP" id="MF_01683">
    <property type="entry name" value="Salvage_MtnK"/>
    <property type="match status" value="1"/>
</dbReference>
<name>A0A4U0FE40_9BACL</name>
<dbReference type="SUPFAM" id="SSF56112">
    <property type="entry name" value="Protein kinase-like (PK-like)"/>
    <property type="match status" value="1"/>
</dbReference>
<feature type="binding site" evidence="7">
    <location>
        <begin position="111"/>
        <end position="113"/>
    </location>
    <ligand>
        <name>ATP</name>
        <dbReference type="ChEBI" id="CHEBI:30616"/>
    </ligand>
</feature>
<dbReference type="EMBL" id="SUPK01000006">
    <property type="protein sequence ID" value="TJY41522.1"/>
    <property type="molecule type" value="Genomic_DNA"/>
</dbReference>
<keyword evidence="7" id="KW-0486">Methionine biosynthesis</keyword>
<keyword evidence="6 7" id="KW-0067">ATP-binding</keyword>
<sequence>MSSYHPLTEAEAVEIAKSIPNVLQPDQEIVCREIGDGNLNLVFHVRQPSTGASLILKQALPYAKVVGESWPLTLDRSRIESEALQIQAKLAPGLVPAVYRYDADLALTVMEDLSDHVIMRRGLIEGGIYPKFAEHISEFMARTLFFTSDLGMNQQEKKLLSKSFVNPELCKITEDLIFDDPYTNSPNNSFDEHLREEAQALWSDTALHLEVALLRDKFLTSAQALLHGDLHTGSIFITPESTKVIDPEFAYFGPMGFDIGAVIGNLLLNYASQEHWSSDEASRRERRAYLLGTVRDVWNLFESKFRKIWDENVIDRMARTEGYQDHYVRRLLQDTVGFAGCKMVRRIVGLSHVADIDTIPNPAVRAKAQRIALSIGTSMIKQNRDTRSIDEIIDMADTAVHESRS</sequence>
<dbReference type="GO" id="GO:0046522">
    <property type="term" value="F:S-methyl-5-thioribose kinase activity"/>
    <property type="evidence" value="ECO:0007669"/>
    <property type="project" value="UniProtKB-UniRule"/>
</dbReference>
<evidence type="ECO:0000256" key="5">
    <source>
        <dbReference type="ARBA" id="ARBA00022777"/>
    </source>
</evidence>
<keyword evidence="3 7" id="KW-0808">Transferase</keyword>
<feature type="binding site" evidence="7">
    <location>
        <position position="57"/>
    </location>
    <ligand>
        <name>ATP</name>
        <dbReference type="ChEBI" id="CHEBI:30616"/>
    </ligand>
</feature>
<dbReference type="PANTHER" id="PTHR34273:SF2">
    <property type="entry name" value="METHYLTHIORIBOSE KINASE"/>
    <property type="match status" value="1"/>
</dbReference>
<feature type="domain" description="Aminoglycoside phosphotransferase" evidence="8">
    <location>
        <begin position="31"/>
        <end position="271"/>
    </location>
</feature>
<dbReference type="GO" id="GO:0019509">
    <property type="term" value="P:L-methionine salvage from methylthioadenosine"/>
    <property type="evidence" value="ECO:0007669"/>
    <property type="project" value="UniProtKB-UniRule"/>
</dbReference>
<evidence type="ECO:0000259" key="8">
    <source>
        <dbReference type="Pfam" id="PF01636"/>
    </source>
</evidence>
<dbReference type="PIRSF" id="PIRSF031134">
    <property type="entry name" value="MTRK"/>
    <property type="match status" value="1"/>
</dbReference>
<accession>A0A4U0FE40</accession>
<feature type="binding site" evidence="7">
    <location>
        <position position="229"/>
    </location>
    <ligand>
        <name>substrate</name>
    </ligand>
</feature>
<comment type="function">
    <text evidence="7">Catalyzes the phosphorylation of methylthioribose into methylthioribose-1-phosphate.</text>
</comment>
<protein>
    <recommendedName>
        <fullName evidence="7">Methylthioribose kinase</fullName>
        <shortName evidence="7">MTR kinase</shortName>
        <ecNumber evidence="7">2.7.1.100</ecNumber>
    </recommendedName>
</protein>
<keyword evidence="10" id="KW-1185">Reference proteome</keyword>
<evidence type="ECO:0000313" key="10">
    <source>
        <dbReference type="Proteomes" id="UP000309673"/>
    </source>
</evidence>
<dbReference type="InterPro" id="IPR009212">
    <property type="entry name" value="Methylthioribose_kinase"/>
</dbReference>
<evidence type="ECO:0000313" key="9">
    <source>
        <dbReference type="EMBL" id="TJY41522.1"/>
    </source>
</evidence>
<comment type="similarity">
    <text evidence="1 7">Belongs to the methylthioribose kinase family.</text>
</comment>
<dbReference type="RefSeq" id="WP_136778442.1">
    <property type="nucleotide sequence ID" value="NZ_SUPK01000006.1"/>
</dbReference>
<evidence type="ECO:0000256" key="2">
    <source>
        <dbReference type="ARBA" id="ARBA00011738"/>
    </source>
</evidence>
<dbReference type="UniPathway" id="UPA00904">
    <property type="reaction ID" value="UER00872"/>
</dbReference>
<comment type="catalytic activity">
    <reaction evidence="7">
        <text>5-(methylsulfanyl)-D-ribose + ATP = 5-(methylsulfanyl)-alpha-D-ribose 1-phosphate + ADP + H(+)</text>
        <dbReference type="Rhea" id="RHEA:22312"/>
        <dbReference type="ChEBI" id="CHEBI:15378"/>
        <dbReference type="ChEBI" id="CHEBI:30616"/>
        <dbReference type="ChEBI" id="CHEBI:58533"/>
        <dbReference type="ChEBI" id="CHEBI:78440"/>
        <dbReference type="ChEBI" id="CHEBI:456216"/>
        <dbReference type="EC" id="2.7.1.100"/>
    </reaction>
</comment>
<organism evidence="9 10">
    <name type="scientific">Cohnella pontilimi</name>
    <dbReference type="NCBI Taxonomy" id="2564100"/>
    <lineage>
        <taxon>Bacteria</taxon>
        <taxon>Bacillati</taxon>
        <taxon>Bacillota</taxon>
        <taxon>Bacilli</taxon>
        <taxon>Bacillales</taxon>
        <taxon>Paenibacillaceae</taxon>
        <taxon>Cohnella</taxon>
    </lineage>
</organism>
<dbReference type="GO" id="GO:0005524">
    <property type="term" value="F:ATP binding"/>
    <property type="evidence" value="ECO:0007669"/>
    <property type="project" value="UniProtKB-UniRule"/>
</dbReference>
<dbReference type="PANTHER" id="PTHR34273">
    <property type="entry name" value="METHYLTHIORIBOSE KINASE"/>
    <property type="match status" value="1"/>
</dbReference>
<proteinExistence type="inferred from homology"/>
<feature type="binding site" evidence="7">
    <location>
        <position position="40"/>
    </location>
    <ligand>
        <name>ATP</name>
        <dbReference type="ChEBI" id="CHEBI:30616"/>
    </ligand>
</feature>
<dbReference type="InterPro" id="IPR011009">
    <property type="entry name" value="Kinase-like_dom_sf"/>
</dbReference>
<dbReference type="OrthoDB" id="9777791at2"/>
<reference evidence="9 10" key="1">
    <citation type="submission" date="2019-04" db="EMBL/GenBank/DDBJ databases">
        <title>Cohnella sp. nov., isolated from soil.</title>
        <authorList>
            <person name="Kim W."/>
        </authorList>
    </citation>
    <scope>NUCLEOTIDE SEQUENCE [LARGE SCALE GENOMIC DNA]</scope>
    <source>
        <strain evidence="9 10">CAU 1483</strain>
    </source>
</reference>
<dbReference type="Proteomes" id="UP000309673">
    <property type="component" value="Unassembled WGS sequence"/>
</dbReference>
<comment type="caution">
    <text evidence="9">The sequence shown here is derived from an EMBL/GenBank/DDBJ whole genome shotgun (WGS) entry which is preliminary data.</text>
</comment>
<dbReference type="AlphaFoldDB" id="A0A4U0FE40"/>
<evidence type="ECO:0000256" key="7">
    <source>
        <dbReference type="HAMAP-Rule" id="MF_01683"/>
    </source>
</evidence>
<keyword evidence="7" id="KW-0028">Amino-acid biosynthesis</keyword>